<dbReference type="PANTHER" id="PTHR20855">
    <property type="entry name" value="ADIPOR/PROGESTIN RECEPTOR-RELATED"/>
    <property type="match status" value="1"/>
</dbReference>
<proteinExistence type="predicted"/>
<evidence type="ECO:0000256" key="4">
    <source>
        <dbReference type="ARBA" id="ARBA00023136"/>
    </source>
</evidence>
<feature type="transmembrane region" description="Helical" evidence="6">
    <location>
        <begin position="143"/>
        <end position="165"/>
    </location>
</feature>
<evidence type="ECO:0000256" key="6">
    <source>
        <dbReference type="SAM" id="Phobius"/>
    </source>
</evidence>
<dbReference type="GO" id="GO:0046872">
    <property type="term" value="F:metal ion binding"/>
    <property type="evidence" value="ECO:0007669"/>
    <property type="project" value="UniProtKB-KW"/>
</dbReference>
<feature type="transmembrane region" description="Helical" evidence="6">
    <location>
        <begin position="172"/>
        <end position="191"/>
    </location>
</feature>
<dbReference type="GO" id="GO:0016020">
    <property type="term" value="C:membrane"/>
    <property type="evidence" value="ECO:0007669"/>
    <property type="project" value="UniProtKB-SubCell"/>
</dbReference>
<keyword evidence="3 6" id="KW-1133">Transmembrane helix</keyword>
<evidence type="ECO:0000313" key="7">
    <source>
        <dbReference type="EMBL" id="HCO69415.1"/>
    </source>
</evidence>
<feature type="transmembrane region" description="Helical" evidence="6">
    <location>
        <begin position="117"/>
        <end position="137"/>
    </location>
</feature>
<dbReference type="PANTHER" id="PTHR20855:SF3">
    <property type="entry name" value="LD03007P"/>
    <property type="match status" value="1"/>
</dbReference>
<gene>
    <name evidence="7" type="ORF">DIT26_02340</name>
</gene>
<feature type="transmembrane region" description="Helical" evidence="6">
    <location>
        <begin position="24"/>
        <end position="47"/>
    </location>
</feature>
<dbReference type="AlphaFoldDB" id="A0A3D3TMW5"/>
<dbReference type="Proteomes" id="UP000264215">
    <property type="component" value="Unassembled WGS sequence"/>
</dbReference>
<reference evidence="7 8" key="1">
    <citation type="journal article" date="2018" name="Nat. Biotechnol.">
        <title>A standardized bacterial taxonomy based on genome phylogeny substantially revises the tree of life.</title>
        <authorList>
            <person name="Parks D.H."/>
            <person name="Chuvochina M."/>
            <person name="Waite D.W."/>
            <person name="Rinke C."/>
            <person name="Skarshewski A."/>
            <person name="Chaumeil P.A."/>
            <person name="Hugenholtz P."/>
        </authorList>
    </citation>
    <scope>NUCLEOTIDE SEQUENCE [LARGE SCALE GENOMIC DNA]</scope>
    <source>
        <strain evidence="7">UBA9905</strain>
    </source>
</reference>
<organism evidence="7 8">
    <name type="scientific">Mesotoga infera</name>
    <dbReference type="NCBI Taxonomy" id="1236046"/>
    <lineage>
        <taxon>Bacteria</taxon>
        <taxon>Thermotogati</taxon>
        <taxon>Thermotogota</taxon>
        <taxon>Thermotogae</taxon>
        <taxon>Kosmotogales</taxon>
        <taxon>Kosmotogaceae</taxon>
        <taxon>Mesotoga</taxon>
    </lineage>
</organism>
<sequence length="230" mass="25714">MNTIEGRRIDPLVSSENSNEGFNAISHILAAVLGLAGLVLLVVFSAIQQKWLHLVSFSIYGTTVVISMTLSGLLHFFLWFRKYYKVFAILDHSAIYLLIAGTYTPFCLVVVGGWVGWTVFGVIWGLAFLNIVIKSVFFSTMPLWVSMAGYLSMGWLSIALIYSVYIRLGLSAILLLLLGGSFYTVGAVIFIREKPNPFPGKFGNHEIWHIMVMLGNLTFLLMMFIYVLPL</sequence>
<dbReference type="Pfam" id="PF03006">
    <property type="entry name" value="HlyIII"/>
    <property type="match status" value="1"/>
</dbReference>
<evidence type="ECO:0000256" key="2">
    <source>
        <dbReference type="ARBA" id="ARBA00022692"/>
    </source>
</evidence>
<dbReference type="InterPro" id="IPR004254">
    <property type="entry name" value="AdipoR/HlyIII-related"/>
</dbReference>
<name>A0A3D3TMW5_9BACT</name>
<accession>A0A3D3TMW5</accession>
<feature type="binding site" evidence="5">
    <location>
        <position position="205"/>
    </location>
    <ligand>
        <name>Zn(2+)</name>
        <dbReference type="ChEBI" id="CHEBI:29105"/>
    </ligand>
</feature>
<protein>
    <submittedName>
        <fullName evidence="7">Hemolysin</fullName>
    </submittedName>
</protein>
<feature type="transmembrane region" description="Helical" evidence="6">
    <location>
        <begin position="207"/>
        <end position="228"/>
    </location>
</feature>
<dbReference type="EMBL" id="DQBS01000058">
    <property type="protein sequence ID" value="HCO69415.1"/>
    <property type="molecule type" value="Genomic_DNA"/>
</dbReference>
<comment type="subcellular location">
    <subcellularLocation>
        <location evidence="1">Membrane</location>
        <topology evidence="1">Multi-pass membrane protein</topology>
    </subcellularLocation>
</comment>
<keyword evidence="2 6" id="KW-0812">Transmembrane</keyword>
<comment type="caution">
    <text evidence="7">The sequence shown here is derived from an EMBL/GenBank/DDBJ whole genome shotgun (WGS) entry which is preliminary data.</text>
</comment>
<feature type="binding site" evidence="5">
    <location>
        <position position="75"/>
    </location>
    <ligand>
        <name>Zn(2+)</name>
        <dbReference type="ChEBI" id="CHEBI:29105"/>
    </ligand>
</feature>
<keyword evidence="5" id="KW-0479">Metal-binding</keyword>
<evidence type="ECO:0000256" key="3">
    <source>
        <dbReference type="ARBA" id="ARBA00022989"/>
    </source>
</evidence>
<evidence type="ECO:0000256" key="5">
    <source>
        <dbReference type="PIRSR" id="PIRSR604254-1"/>
    </source>
</evidence>
<feature type="binding site" evidence="5">
    <location>
        <position position="209"/>
    </location>
    <ligand>
        <name>Zn(2+)</name>
        <dbReference type="ChEBI" id="CHEBI:29105"/>
    </ligand>
</feature>
<feature type="transmembrane region" description="Helical" evidence="6">
    <location>
        <begin position="59"/>
        <end position="80"/>
    </location>
</feature>
<keyword evidence="4 6" id="KW-0472">Membrane</keyword>
<evidence type="ECO:0000313" key="8">
    <source>
        <dbReference type="Proteomes" id="UP000264215"/>
    </source>
</evidence>
<evidence type="ECO:0000256" key="1">
    <source>
        <dbReference type="ARBA" id="ARBA00004141"/>
    </source>
</evidence>
<keyword evidence="5" id="KW-0862">Zinc</keyword>